<keyword evidence="4 7" id="KW-0521">NADP</keyword>
<dbReference type="InterPro" id="IPR000415">
    <property type="entry name" value="Nitroreductase-like"/>
</dbReference>
<evidence type="ECO:0000256" key="3">
    <source>
        <dbReference type="ARBA" id="ARBA00022643"/>
    </source>
</evidence>
<evidence type="ECO:0000256" key="8">
    <source>
        <dbReference type="PIRSR" id="PIRSR000232-1"/>
    </source>
</evidence>
<evidence type="ECO:0000259" key="9">
    <source>
        <dbReference type="Pfam" id="PF00881"/>
    </source>
</evidence>
<feature type="binding site" evidence="8">
    <location>
        <position position="39"/>
    </location>
    <ligand>
        <name>FMN</name>
        <dbReference type="ChEBI" id="CHEBI:58210"/>
        <note>ligand shared between dimeric partners</note>
    </ligand>
</feature>
<dbReference type="GO" id="GO:0016491">
    <property type="term" value="F:oxidoreductase activity"/>
    <property type="evidence" value="ECO:0007669"/>
    <property type="project" value="UniProtKB-UniRule"/>
</dbReference>
<keyword evidence="5 7" id="KW-0560">Oxidoreductase</keyword>
<comment type="caution">
    <text evidence="10">The sequence shown here is derived from an EMBL/GenBank/DDBJ whole genome shotgun (WGS) entry which is preliminary data.</text>
</comment>
<evidence type="ECO:0000256" key="6">
    <source>
        <dbReference type="ARBA" id="ARBA00023027"/>
    </source>
</evidence>
<dbReference type="RefSeq" id="WP_147781802.1">
    <property type="nucleotide sequence ID" value="NZ_VRMG01000002.1"/>
</dbReference>
<name>A0A5C8UWK1_9MICO</name>
<comment type="similarity">
    <text evidence="1 7">Belongs to the nitroreductase family.</text>
</comment>
<dbReference type="InterPro" id="IPR052530">
    <property type="entry name" value="NAD(P)H_nitroreductase"/>
</dbReference>
<dbReference type="PANTHER" id="PTHR43821:SF1">
    <property type="entry name" value="NAD(P)H NITROREDUCTASE YDJA-RELATED"/>
    <property type="match status" value="1"/>
</dbReference>
<dbReference type="InterPro" id="IPR029479">
    <property type="entry name" value="Nitroreductase"/>
</dbReference>
<evidence type="ECO:0000256" key="4">
    <source>
        <dbReference type="ARBA" id="ARBA00022857"/>
    </source>
</evidence>
<evidence type="ECO:0000313" key="11">
    <source>
        <dbReference type="Proteomes" id="UP000321379"/>
    </source>
</evidence>
<dbReference type="Gene3D" id="3.40.109.10">
    <property type="entry name" value="NADH Oxidase"/>
    <property type="match status" value="1"/>
</dbReference>
<evidence type="ECO:0000256" key="5">
    <source>
        <dbReference type="ARBA" id="ARBA00023002"/>
    </source>
</evidence>
<organism evidence="10 11">
    <name type="scientific">Lacisediminihabitans profunda</name>
    <dbReference type="NCBI Taxonomy" id="2594790"/>
    <lineage>
        <taxon>Bacteria</taxon>
        <taxon>Bacillati</taxon>
        <taxon>Actinomycetota</taxon>
        <taxon>Actinomycetes</taxon>
        <taxon>Micrococcales</taxon>
        <taxon>Microbacteriaceae</taxon>
        <taxon>Lacisediminihabitans</taxon>
    </lineage>
</organism>
<evidence type="ECO:0000313" key="10">
    <source>
        <dbReference type="EMBL" id="TXN32707.1"/>
    </source>
</evidence>
<keyword evidence="6 7" id="KW-0520">NAD</keyword>
<evidence type="ECO:0000256" key="2">
    <source>
        <dbReference type="ARBA" id="ARBA00022630"/>
    </source>
</evidence>
<keyword evidence="11" id="KW-1185">Reference proteome</keyword>
<feature type="binding site" description="in other chain" evidence="8">
    <location>
        <begin position="10"/>
        <end position="12"/>
    </location>
    <ligand>
        <name>FMN</name>
        <dbReference type="ChEBI" id="CHEBI:58210"/>
        <note>ligand shared between dimeric partners</note>
    </ligand>
</feature>
<evidence type="ECO:0000256" key="7">
    <source>
        <dbReference type="PIRNR" id="PIRNR000232"/>
    </source>
</evidence>
<sequence length="181" mass="19379">MTALDAVGRRRSWPRVTGDAPGHDELLPLVAAAGTVADHGALRPWRLIELRGDALGRLGAAFVEASGTEGKAAETLAGKPLRASLLIAIVVTYRPSPKVAEWEQEAAASGVAHILSLLLAEAGWGVMWRTGHLTRSEPVRRLHGLADNEQLLGWLYVGGVADGGRDVRTERINPEEFLTVL</sequence>
<dbReference type="EC" id="1.-.-.-" evidence="7"/>
<dbReference type="Pfam" id="PF00881">
    <property type="entry name" value="Nitroreductase"/>
    <property type="match status" value="1"/>
</dbReference>
<gene>
    <name evidence="10" type="ORF">FVP33_01135</name>
</gene>
<comment type="cofactor">
    <cofactor evidence="8">
        <name>FMN</name>
        <dbReference type="ChEBI" id="CHEBI:58210"/>
    </cofactor>
    <text evidence="8">Binds 1 FMN per subunit.</text>
</comment>
<evidence type="ECO:0000256" key="1">
    <source>
        <dbReference type="ARBA" id="ARBA00007118"/>
    </source>
</evidence>
<dbReference type="SUPFAM" id="SSF55469">
    <property type="entry name" value="FMN-dependent nitroreductase-like"/>
    <property type="match status" value="1"/>
</dbReference>
<protein>
    <recommendedName>
        <fullName evidence="7">Putative NAD(P)H nitroreductase</fullName>
        <ecNumber evidence="7">1.-.-.-</ecNumber>
    </recommendedName>
</protein>
<dbReference type="PIRSF" id="PIRSF000232">
    <property type="entry name" value="YdjA"/>
    <property type="match status" value="1"/>
</dbReference>
<dbReference type="Proteomes" id="UP000321379">
    <property type="component" value="Unassembled WGS sequence"/>
</dbReference>
<accession>A0A5C8UWK1</accession>
<dbReference type="EMBL" id="VRMG01000002">
    <property type="protein sequence ID" value="TXN32707.1"/>
    <property type="molecule type" value="Genomic_DNA"/>
</dbReference>
<keyword evidence="2 7" id="KW-0285">Flavoprotein</keyword>
<reference evidence="10 11" key="1">
    <citation type="submission" date="2019-08" db="EMBL/GenBank/DDBJ databases">
        <title>Bacterial whole genome sequence for Glaciihabitans sp. CHu50b-6-2.</title>
        <authorList>
            <person name="Jin L."/>
        </authorList>
    </citation>
    <scope>NUCLEOTIDE SEQUENCE [LARGE SCALE GENOMIC DNA]</scope>
    <source>
        <strain evidence="10 11">CHu50b-6-2</strain>
    </source>
</reference>
<dbReference type="PANTHER" id="PTHR43821">
    <property type="entry name" value="NAD(P)H NITROREDUCTASE YDJA-RELATED"/>
    <property type="match status" value="1"/>
</dbReference>
<feature type="domain" description="Nitroreductase" evidence="9">
    <location>
        <begin position="9"/>
        <end position="158"/>
    </location>
</feature>
<proteinExistence type="inferred from homology"/>
<keyword evidence="3 7" id="KW-0288">FMN</keyword>
<dbReference type="InterPro" id="IPR026021">
    <property type="entry name" value="YdjA-like"/>
</dbReference>
<feature type="binding site" description="in other chain" evidence="8">
    <location>
        <begin position="128"/>
        <end position="130"/>
    </location>
    <ligand>
        <name>FMN</name>
        <dbReference type="ChEBI" id="CHEBI:58210"/>
        <note>ligand shared between dimeric partners</note>
    </ligand>
</feature>
<dbReference type="AlphaFoldDB" id="A0A5C8UWK1"/>